<evidence type="ECO:0000313" key="2">
    <source>
        <dbReference type="Proteomes" id="UP000194632"/>
    </source>
</evidence>
<dbReference type="AlphaFoldDB" id="A0A243Q5P7"/>
<reference evidence="1 2" key="1">
    <citation type="submission" date="2017-05" db="EMBL/GenBank/DDBJ databases">
        <title>Biotechnological potential of actinobacteria isolated from South African environments.</title>
        <authorList>
            <person name="Le Roes-Hill M."/>
            <person name="Prins A."/>
            <person name="Durrell K.A."/>
        </authorList>
    </citation>
    <scope>NUCLEOTIDE SEQUENCE [LARGE SCALE GENOMIC DNA]</scope>
    <source>
        <strain evidence="1">BS2</strain>
    </source>
</reference>
<comment type="caution">
    <text evidence="1">The sequence shown here is derived from an EMBL/GenBank/DDBJ whole genome shotgun (WGS) entry which is preliminary data.</text>
</comment>
<accession>A0A243Q5P7</accession>
<gene>
    <name evidence="1" type="ORF">CA982_20740</name>
</gene>
<proteinExistence type="predicted"/>
<sequence length="118" mass="13125">MLVSVTLSLPTPLCTATKAHNKQNETTIAGTLMDAIVANHDRLPALVEKLKRQHHDDGLFVRIEARPEEERSSLTFRMLGRNLTVIDRLVVEVGAENRSQLCRAALEAHLQSQSVDSE</sequence>
<organism evidence="1 2">
    <name type="scientific">Gordonia lacunae</name>
    <dbReference type="NCBI Taxonomy" id="417102"/>
    <lineage>
        <taxon>Bacteria</taxon>
        <taxon>Bacillati</taxon>
        <taxon>Actinomycetota</taxon>
        <taxon>Actinomycetes</taxon>
        <taxon>Mycobacteriales</taxon>
        <taxon>Gordoniaceae</taxon>
        <taxon>Gordonia</taxon>
    </lineage>
</organism>
<name>A0A243Q5P7_9ACTN</name>
<dbReference type="Proteomes" id="UP000194632">
    <property type="component" value="Unassembled WGS sequence"/>
</dbReference>
<protein>
    <submittedName>
        <fullName evidence="1">Uncharacterized protein</fullName>
    </submittedName>
</protein>
<evidence type="ECO:0000313" key="1">
    <source>
        <dbReference type="EMBL" id="OUC76676.1"/>
    </source>
</evidence>
<dbReference type="EMBL" id="NGFO01000029">
    <property type="protein sequence ID" value="OUC76676.1"/>
    <property type="molecule type" value="Genomic_DNA"/>
</dbReference>
<keyword evidence="2" id="KW-1185">Reference proteome</keyword>